<keyword evidence="1" id="KW-0472">Membrane</keyword>
<feature type="transmembrane region" description="Helical" evidence="1">
    <location>
        <begin position="87"/>
        <end position="103"/>
    </location>
</feature>
<dbReference type="EMBL" id="AKWZ02000012">
    <property type="protein sequence ID" value="EPG72406.1"/>
    <property type="molecule type" value="Genomic_DNA"/>
</dbReference>
<proteinExistence type="predicted"/>
<feature type="transmembrane region" description="Helical" evidence="1">
    <location>
        <begin position="171"/>
        <end position="194"/>
    </location>
</feature>
<accession>S3UPS4</accession>
<feature type="transmembrane region" description="Helical" evidence="1">
    <location>
        <begin position="299"/>
        <end position="321"/>
    </location>
</feature>
<comment type="caution">
    <text evidence="2">The sequence shown here is derived from an EMBL/GenBank/DDBJ whole genome shotgun (WGS) entry which is preliminary data.</text>
</comment>
<protein>
    <submittedName>
        <fullName evidence="2">NnrS protein</fullName>
    </submittedName>
</protein>
<name>S3UPS4_9LEPT</name>
<dbReference type="RefSeq" id="WP_016551396.1">
    <property type="nucleotide sequence ID" value="NZ_AKWZ02000012.1"/>
</dbReference>
<dbReference type="InterPro" id="IPR010266">
    <property type="entry name" value="NnrS"/>
</dbReference>
<dbReference type="AlphaFoldDB" id="S3UPS4"/>
<reference evidence="2" key="1">
    <citation type="submission" date="2013-04" db="EMBL/GenBank/DDBJ databases">
        <authorList>
            <person name="Harkins D.M."/>
            <person name="Durkin A.S."/>
            <person name="Selengut J.D."/>
            <person name="Sanka R."/>
            <person name="DePew J."/>
            <person name="Purushe J."/>
            <person name="Ahmed A."/>
            <person name="van der Linden H."/>
            <person name="Goris M.G.A."/>
            <person name="Hartskeerl R.A."/>
            <person name="Vinetz J.M."/>
            <person name="Sutton G.G."/>
            <person name="Nelson W.C."/>
            <person name="Fouts D.E."/>
        </authorList>
    </citation>
    <scope>NUCLEOTIDE SEQUENCE [LARGE SCALE GENOMIC DNA]</scope>
    <source>
        <strain evidence="2">BUT 6</strain>
    </source>
</reference>
<feature type="transmembrane region" description="Helical" evidence="1">
    <location>
        <begin position="141"/>
        <end position="165"/>
    </location>
</feature>
<dbReference type="Proteomes" id="UP000014540">
    <property type="component" value="Unassembled WGS sequence"/>
</dbReference>
<dbReference type="OrthoDB" id="9770040at2"/>
<organism evidence="2 3">
    <name type="scientific">Leptospira fainei serovar Hurstbridge str. BUT 6</name>
    <dbReference type="NCBI Taxonomy" id="1193011"/>
    <lineage>
        <taxon>Bacteria</taxon>
        <taxon>Pseudomonadati</taxon>
        <taxon>Spirochaetota</taxon>
        <taxon>Spirochaetia</taxon>
        <taxon>Leptospirales</taxon>
        <taxon>Leptospiraceae</taxon>
        <taxon>Leptospira</taxon>
    </lineage>
</organism>
<evidence type="ECO:0000313" key="2">
    <source>
        <dbReference type="EMBL" id="EPG72406.1"/>
    </source>
</evidence>
<feature type="transmembrane region" description="Helical" evidence="1">
    <location>
        <begin position="239"/>
        <end position="257"/>
    </location>
</feature>
<keyword evidence="1" id="KW-0812">Transmembrane</keyword>
<keyword evidence="1" id="KW-1133">Transmembrane helix</keyword>
<dbReference type="STRING" id="1193011.LEP1GSC058_0288"/>
<evidence type="ECO:0000313" key="3">
    <source>
        <dbReference type="Proteomes" id="UP000014540"/>
    </source>
</evidence>
<evidence type="ECO:0000256" key="1">
    <source>
        <dbReference type="SAM" id="Phobius"/>
    </source>
</evidence>
<sequence>MTTLFNPQASIWTFSFRPFFLGTALHAMLAILIWIFFQFSNFSPPYMTVSIQFHIYEMVFGFARAAILGFLFTAAQNWTKTVLLKEKSLIALFLLWLVGRFGFLSNSYLSSIAFSADVLCDILALYYLLPALLKKGQEHNRIIAFIYGVFCLLHVSTVFSVINLIPSYLSLHLIHISIFVILFIIIIIAGRIIPFFTSVAIPASFPQKFPKLEQTLQYFGVLLLFEEFFLFWVPKWLPLSGGLCFIYAVLNAVRWLYWKPWKSARTPILLILHLGYFWIVIGLLVYSSSRFGLVSSSPAYHVLTTGAIGVFIYGMITRVSLGHTGRPIHATKLTILGYVFINLTVLVRGFLPIFGHNREAYILSALFWILSFLIFSLQYTNILIQPRMDARPTPP</sequence>
<feature type="transmembrane region" description="Helical" evidence="1">
    <location>
        <begin position="269"/>
        <end position="287"/>
    </location>
</feature>
<feature type="transmembrane region" description="Helical" evidence="1">
    <location>
        <begin position="20"/>
        <end position="39"/>
    </location>
</feature>
<keyword evidence="3" id="KW-1185">Reference proteome</keyword>
<feature type="transmembrane region" description="Helical" evidence="1">
    <location>
        <begin position="51"/>
        <end position="75"/>
    </location>
</feature>
<dbReference type="Pfam" id="PF05940">
    <property type="entry name" value="NnrS"/>
    <property type="match status" value="1"/>
</dbReference>
<feature type="transmembrane region" description="Helical" evidence="1">
    <location>
        <begin position="360"/>
        <end position="384"/>
    </location>
</feature>
<gene>
    <name evidence="2" type="ORF">LEP1GSC058_0288</name>
</gene>
<feature type="transmembrane region" description="Helical" evidence="1">
    <location>
        <begin position="333"/>
        <end position="354"/>
    </location>
</feature>